<evidence type="ECO:0000313" key="3">
    <source>
        <dbReference type="Proteomes" id="UP001215598"/>
    </source>
</evidence>
<dbReference type="EMBL" id="JARKIB010000101">
    <property type="protein sequence ID" value="KAJ7740860.1"/>
    <property type="molecule type" value="Genomic_DNA"/>
</dbReference>
<keyword evidence="1" id="KW-0812">Transmembrane</keyword>
<name>A0AAD7N084_9AGAR</name>
<feature type="transmembrane region" description="Helical" evidence="1">
    <location>
        <begin position="206"/>
        <end position="224"/>
    </location>
</feature>
<keyword evidence="1" id="KW-0472">Membrane</keyword>
<dbReference type="AlphaFoldDB" id="A0AAD7N084"/>
<evidence type="ECO:0000256" key="1">
    <source>
        <dbReference type="SAM" id="Phobius"/>
    </source>
</evidence>
<organism evidence="2 3">
    <name type="scientific">Mycena metata</name>
    <dbReference type="NCBI Taxonomy" id="1033252"/>
    <lineage>
        <taxon>Eukaryota</taxon>
        <taxon>Fungi</taxon>
        <taxon>Dikarya</taxon>
        <taxon>Basidiomycota</taxon>
        <taxon>Agaricomycotina</taxon>
        <taxon>Agaricomycetes</taxon>
        <taxon>Agaricomycetidae</taxon>
        <taxon>Agaricales</taxon>
        <taxon>Marasmiineae</taxon>
        <taxon>Mycenaceae</taxon>
        <taxon>Mycena</taxon>
    </lineage>
</organism>
<comment type="caution">
    <text evidence="2">The sequence shown here is derived from an EMBL/GenBank/DDBJ whole genome shotgun (WGS) entry which is preliminary data.</text>
</comment>
<proteinExistence type="predicted"/>
<keyword evidence="3" id="KW-1185">Reference proteome</keyword>
<evidence type="ECO:0000313" key="2">
    <source>
        <dbReference type="EMBL" id="KAJ7740860.1"/>
    </source>
</evidence>
<protein>
    <submittedName>
        <fullName evidence="2">Uncharacterized protein</fullName>
    </submittedName>
</protein>
<accession>A0AAD7N084</accession>
<gene>
    <name evidence="2" type="ORF">B0H16DRAFT_1728878</name>
</gene>
<dbReference type="Proteomes" id="UP001215598">
    <property type="component" value="Unassembled WGS sequence"/>
</dbReference>
<reference evidence="2" key="1">
    <citation type="submission" date="2023-03" db="EMBL/GenBank/DDBJ databases">
        <title>Massive genome expansion in bonnet fungi (Mycena s.s.) driven by repeated elements and novel gene families across ecological guilds.</title>
        <authorList>
            <consortium name="Lawrence Berkeley National Laboratory"/>
            <person name="Harder C.B."/>
            <person name="Miyauchi S."/>
            <person name="Viragh M."/>
            <person name="Kuo A."/>
            <person name="Thoen E."/>
            <person name="Andreopoulos B."/>
            <person name="Lu D."/>
            <person name="Skrede I."/>
            <person name="Drula E."/>
            <person name="Henrissat B."/>
            <person name="Morin E."/>
            <person name="Kohler A."/>
            <person name="Barry K."/>
            <person name="LaButti K."/>
            <person name="Morin E."/>
            <person name="Salamov A."/>
            <person name="Lipzen A."/>
            <person name="Mereny Z."/>
            <person name="Hegedus B."/>
            <person name="Baldrian P."/>
            <person name="Stursova M."/>
            <person name="Weitz H."/>
            <person name="Taylor A."/>
            <person name="Grigoriev I.V."/>
            <person name="Nagy L.G."/>
            <person name="Martin F."/>
            <person name="Kauserud H."/>
        </authorList>
    </citation>
    <scope>NUCLEOTIDE SEQUENCE</scope>
    <source>
        <strain evidence="2">CBHHK182m</strain>
    </source>
</reference>
<sequence>MLTDDSFIYRYTIDSAEASTKEQSKNASSTYRLITHRVVLLMQRQESIHLQPYPRAGAPLTACARRFTQRGVLDLQVPPRRPVDPLRRRACAVYGSLCGNPRGRIRLDLDALIYKIVVCGWLQIINGGMRSTSICSVSFSDGFLGVSCIRIRPLSVRHELHITAATPFSFGSPTLSLTAPPPSIVLRQAHPPRTLHGPLRRSRTNIVYGAVVYSFALGFGLVLANGSGLAMGAEVYDAHGAVRAVWVVGHEKQRAVRHAELGAVEESGVWKMVLLVVLARTGRLGYQVSDSAIFLFSGHRRRAWWPVLLGECLSETDSPSAQIVGIFF</sequence>
<keyword evidence="1" id="KW-1133">Transmembrane helix</keyword>